<name>A0A177T6Z7_9BASI</name>
<reference evidence="2" key="3">
    <citation type="submission" date="2020-10" db="EMBL/GenBank/DDBJ databases">
        <authorList>
            <person name="Sedaghatjoo S."/>
        </authorList>
    </citation>
    <scope>NUCLEOTIDE SEQUENCE</scope>
    <source>
        <strain evidence="2">AZH3</strain>
    </source>
</reference>
<feature type="compositionally biased region" description="Basic and acidic residues" evidence="1">
    <location>
        <begin position="564"/>
        <end position="582"/>
    </location>
</feature>
<evidence type="ECO:0000256" key="1">
    <source>
        <dbReference type="SAM" id="MobiDB-lite"/>
    </source>
</evidence>
<feature type="compositionally biased region" description="Polar residues" evidence="1">
    <location>
        <begin position="593"/>
        <end position="605"/>
    </location>
</feature>
<dbReference type="AlphaFoldDB" id="A0A177T6Z7"/>
<organism evidence="3 4">
    <name type="scientific">Tilletia caries</name>
    <name type="common">wheat bunt fungus</name>
    <dbReference type="NCBI Taxonomy" id="13290"/>
    <lineage>
        <taxon>Eukaryota</taxon>
        <taxon>Fungi</taxon>
        <taxon>Dikarya</taxon>
        <taxon>Basidiomycota</taxon>
        <taxon>Ustilaginomycotina</taxon>
        <taxon>Exobasidiomycetes</taxon>
        <taxon>Tilletiales</taxon>
        <taxon>Tilletiaceae</taxon>
        <taxon>Tilletia</taxon>
    </lineage>
</organism>
<dbReference type="EMBL" id="LWDD02002209">
    <property type="protein sequence ID" value="KAE8241900.1"/>
    <property type="molecule type" value="Genomic_DNA"/>
</dbReference>
<feature type="compositionally biased region" description="Low complexity" evidence="1">
    <location>
        <begin position="525"/>
        <end position="543"/>
    </location>
</feature>
<feature type="compositionally biased region" description="Polar residues" evidence="1">
    <location>
        <begin position="433"/>
        <end position="444"/>
    </location>
</feature>
<sequence length="780" mass="84731">MAEVHAAQGQQQRRSVRVAIVGSGLTGLSAAYFLTNELRSAASSSEPPVDVEVELFERAPRLGMDASSISVTDPCSQKSLRIDVPMRAFNAGYYPELLALYRRLNIARRPSNFSYSFASVAAASSVSRSESNSTTLRVPSPSFIYLGSSGAKGTRMPSILRRAIPTFRMLDARRAWAALCSITAYWTRLLLYILGYLHFLVLCLYHSWLGHTRDPAHPIATLTLAEWSRANWVSSYFMDDILVPILSASQTATDTAIWQTPCAEVLEFTALMFGENTFLVATGIHTVVTALTSRMGPNALHLSSTILEMRPSPTKPGAVLFRVAQAEEDGEGQGQQQDTVVREFDGYDYVIFGLQANQTAQILRAYEKLLTADRSTTFDATQQKHRSHLRETIHQLEQFPYERSVVINHTDTRMLPPEQDRCDLNMISPAPRGSQSRFPSQPHQNGDAGLGLGSDEEEDEGAVDRLLRDPSNGLGAIAKGQSSSSNGMNGNESGQTTPSHDAYLLAPEGCTMVTHLIKHYTRPIASPSSSTPSSSDPDSGAASRFPDLPLLAHGRQGAVNGHAQQDREHAAARSVDDVHDEPGAASNGAASHPNGTVVSTSNGSAATEEGEGESVLFMQTTNPMAPYLPRPELILSISHFERVVPTVRAKAAQGHFFKWAKVGNSQKTTTTITRSRQRSKGDNKTDAGRFIFPTMGRYLSALLPPAPRSQWKVELGDLQRQDDEPAEDRGPGLLVAGSWGPPAIPLLEGCVTSARLAVSELLRREGTYSVVCEELAASAL</sequence>
<evidence type="ECO:0000313" key="2">
    <source>
        <dbReference type="EMBL" id="CAD6961518.1"/>
    </source>
</evidence>
<dbReference type="SUPFAM" id="SSF51905">
    <property type="entry name" value="FAD/NAD(P)-binding domain"/>
    <property type="match status" value="1"/>
</dbReference>
<feature type="region of interest" description="Disordered" evidence="1">
    <location>
        <begin position="523"/>
        <end position="611"/>
    </location>
</feature>
<evidence type="ECO:0000313" key="5">
    <source>
        <dbReference type="Proteomes" id="UP000836402"/>
    </source>
</evidence>
<evidence type="ECO:0008006" key="6">
    <source>
        <dbReference type="Google" id="ProtNLM"/>
    </source>
</evidence>
<reference evidence="3" key="1">
    <citation type="submission" date="2016-04" db="EMBL/GenBank/DDBJ databases">
        <authorList>
            <person name="Nguyen H.D."/>
            <person name="Kesanakurti P."/>
            <person name="Cullis J."/>
            <person name="Levesque C.A."/>
            <person name="Hambleton S."/>
        </authorList>
    </citation>
    <scope>NUCLEOTIDE SEQUENCE</scope>
    <source>
        <strain evidence="3">DAOMC 238032</strain>
    </source>
</reference>
<dbReference type="EMBL" id="CAJHJG010006984">
    <property type="protein sequence ID" value="CAD6961518.1"/>
    <property type="molecule type" value="Genomic_DNA"/>
</dbReference>
<feature type="region of interest" description="Disordered" evidence="1">
    <location>
        <begin position="412"/>
        <end position="502"/>
    </location>
</feature>
<proteinExistence type="predicted"/>
<dbReference type="Pfam" id="PF13450">
    <property type="entry name" value="NAD_binding_8"/>
    <property type="match status" value="1"/>
</dbReference>
<dbReference type="PANTHER" id="PTHR42923:SF17">
    <property type="entry name" value="AMINE OXIDASE DOMAIN-CONTAINING PROTEIN"/>
    <property type="match status" value="1"/>
</dbReference>
<gene>
    <name evidence="3" type="ORF">A4X03_0g8065</name>
    <name evidence="2" type="ORF">JKIAZH3_G8827</name>
</gene>
<dbReference type="Proteomes" id="UP000836402">
    <property type="component" value="Unassembled WGS sequence"/>
</dbReference>
<accession>A0A177T6Z7</accession>
<dbReference type="InterPro" id="IPR036188">
    <property type="entry name" value="FAD/NAD-bd_sf"/>
</dbReference>
<evidence type="ECO:0000313" key="4">
    <source>
        <dbReference type="Proteomes" id="UP000077671"/>
    </source>
</evidence>
<dbReference type="InterPro" id="IPR050464">
    <property type="entry name" value="Zeta_carotene_desat/Oxidored"/>
</dbReference>
<keyword evidence="5" id="KW-1185">Reference proteome</keyword>
<dbReference type="Proteomes" id="UP000077671">
    <property type="component" value="Unassembled WGS sequence"/>
</dbReference>
<evidence type="ECO:0000313" key="3">
    <source>
        <dbReference type="EMBL" id="KAE8241900.1"/>
    </source>
</evidence>
<dbReference type="Gene3D" id="3.50.50.60">
    <property type="entry name" value="FAD/NAD(P)-binding domain"/>
    <property type="match status" value="1"/>
</dbReference>
<feature type="compositionally biased region" description="Low complexity" evidence="1">
    <location>
        <begin position="482"/>
        <end position="494"/>
    </location>
</feature>
<reference evidence="3" key="2">
    <citation type="journal article" date="2019" name="IMA Fungus">
        <title>Genome sequencing and comparison of five Tilletia species to identify candidate genes for the detection of regulated species infecting wheat.</title>
        <authorList>
            <person name="Nguyen H.D.T."/>
            <person name="Sultana T."/>
            <person name="Kesanakurti P."/>
            <person name="Hambleton S."/>
        </authorList>
    </citation>
    <scope>NUCLEOTIDE SEQUENCE</scope>
    <source>
        <strain evidence="3">DAOMC 238032</strain>
    </source>
</reference>
<protein>
    <recommendedName>
        <fullName evidence="6">Amine oxidase domain-containing protein</fullName>
    </recommendedName>
</protein>
<dbReference type="GO" id="GO:0016491">
    <property type="term" value="F:oxidoreductase activity"/>
    <property type="evidence" value="ECO:0007669"/>
    <property type="project" value="TreeGrafter"/>
</dbReference>
<dbReference type="PANTHER" id="PTHR42923">
    <property type="entry name" value="PROTOPORPHYRINOGEN OXIDASE"/>
    <property type="match status" value="1"/>
</dbReference>
<comment type="caution">
    <text evidence="3">The sequence shown here is derived from an EMBL/GenBank/DDBJ whole genome shotgun (WGS) entry which is preliminary data.</text>
</comment>